<name>A0A7J0BIA3_9BACT</name>
<evidence type="ECO:0000259" key="2">
    <source>
        <dbReference type="PROSITE" id="PS51411"/>
    </source>
</evidence>
<dbReference type="AlphaFoldDB" id="A0A7J0BIA3"/>
<dbReference type="Pfam" id="PF04468">
    <property type="entry name" value="PSP1"/>
    <property type="match status" value="1"/>
</dbReference>
<dbReference type="PANTHER" id="PTHR43830">
    <property type="entry name" value="PROTEIN PSP1"/>
    <property type="match status" value="1"/>
</dbReference>
<feature type="domain" description="PSP1 C-terminal" evidence="2">
    <location>
        <begin position="61"/>
        <end position="146"/>
    </location>
</feature>
<dbReference type="RefSeq" id="WP_174405070.1">
    <property type="nucleotide sequence ID" value="NZ_BLVO01000013.1"/>
</dbReference>
<dbReference type="NCBIfam" id="NF041131">
    <property type="entry name" value="RicT_YaaT_fam"/>
    <property type="match status" value="1"/>
</dbReference>
<evidence type="ECO:0000313" key="4">
    <source>
        <dbReference type="Proteomes" id="UP000503840"/>
    </source>
</evidence>
<keyword evidence="4" id="KW-1185">Reference proteome</keyword>
<reference evidence="3 4" key="1">
    <citation type="submission" date="2020-05" db="EMBL/GenBank/DDBJ databases">
        <title>Draft genome sequence of Desulfovibrio sp. strain HN2T.</title>
        <authorList>
            <person name="Ueno A."/>
            <person name="Tamazawa S."/>
            <person name="Tamamura S."/>
            <person name="Murakami T."/>
            <person name="Kiyama T."/>
            <person name="Inomata H."/>
            <person name="Amano Y."/>
            <person name="Miyakawa K."/>
            <person name="Tamaki H."/>
            <person name="Naganuma T."/>
            <person name="Kaneko K."/>
        </authorList>
    </citation>
    <scope>NUCLEOTIDE SEQUENCE [LARGE SCALE GENOMIC DNA]</scope>
    <source>
        <strain evidence="3 4">HN2</strain>
    </source>
</reference>
<feature type="region of interest" description="Disordered" evidence="1">
    <location>
        <begin position="263"/>
        <end position="434"/>
    </location>
</feature>
<sequence length="434" mass="47715">MGLILGIKFREYGQIYYFEKSDFEVAIGDRVIVKTDQGQGLGTIVSERDDVPEEAEADEIKPVHRLATSEDLERDQENELLAREARQFCVDCIRSRDLDMKLVDVEVYFDRSKIVFYFTAPARIDFRELVKDLVKNYRTRIELRQIGVRHETQMIGAVGNCGMVCCCRQFLRTFAPVTIKMAKEQNLFLNPAKISGICGRLLCCLSYEQENYEEFYRACPKLGKKYQTVDGPVKVLRANMFRNSIAVLTETNEEKEIPLEDWEQLKPSRPDQAKQDAARAAAKRAAREAELAAEEASEAGTDDMTDAGAEEGADAVSAEASAIIPEGVAPEELAAVGTESENGAVIESGPEDVENVQGTAPAVEAGNTAEAAPAAEPQAPAAPAQDAAAAPEKPAKDTRLAPLRKPVKSADPSARKTSRGRRKRKRRPSSGGED</sequence>
<dbReference type="Proteomes" id="UP000503840">
    <property type="component" value="Unassembled WGS sequence"/>
</dbReference>
<feature type="compositionally biased region" description="Low complexity" evidence="1">
    <location>
        <begin position="360"/>
        <end position="392"/>
    </location>
</feature>
<dbReference type="EMBL" id="BLVO01000013">
    <property type="protein sequence ID" value="GFM33406.1"/>
    <property type="molecule type" value="Genomic_DNA"/>
</dbReference>
<dbReference type="GO" id="GO:0005737">
    <property type="term" value="C:cytoplasm"/>
    <property type="evidence" value="ECO:0007669"/>
    <property type="project" value="TreeGrafter"/>
</dbReference>
<dbReference type="InterPro" id="IPR047767">
    <property type="entry name" value="PSP1-like"/>
</dbReference>
<feature type="compositionally biased region" description="Acidic residues" evidence="1">
    <location>
        <begin position="291"/>
        <end position="313"/>
    </location>
</feature>
<feature type="compositionally biased region" description="Basic residues" evidence="1">
    <location>
        <begin position="416"/>
        <end position="428"/>
    </location>
</feature>
<evidence type="ECO:0000256" key="1">
    <source>
        <dbReference type="SAM" id="MobiDB-lite"/>
    </source>
</evidence>
<feature type="compositionally biased region" description="Basic and acidic residues" evidence="1">
    <location>
        <begin position="263"/>
        <end position="277"/>
    </location>
</feature>
<proteinExistence type="predicted"/>
<dbReference type="PROSITE" id="PS51411">
    <property type="entry name" value="PSP1_C"/>
    <property type="match status" value="1"/>
</dbReference>
<protein>
    <recommendedName>
        <fullName evidence="2">PSP1 C-terminal domain-containing protein</fullName>
    </recommendedName>
</protein>
<accession>A0A7J0BIA3</accession>
<gene>
    <name evidence="3" type="ORF">DSM101010T_17710</name>
</gene>
<dbReference type="InterPro" id="IPR007557">
    <property type="entry name" value="PSP1_C"/>
</dbReference>
<evidence type="ECO:0000313" key="3">
    <source>
        <dbReference type="EMBL" id="GFM33406.1"/>
    </source>
</evidence>
<comment type="caution">
    <text evidence="3">The sequence shown here is derived from an EMBL/GenBank/DDBJ whole genome shotgun (WGS) entry which is preliminary data.</text>
</comment>
<organism evidence="3 4">
    <name type="scientific">Desulfovibrio subterraneus</name>
    <dbReference type="NCBI Taxonomy" id="2718620"/>
    <lineage>
        <taxon>Bacteria</taxon>
        <taxon>Pseudomonadati</taxon>
        <taxon>Thermodesulfobacteriota</taxon>
        <taxon>Desulfovibrionia</taxon>
        <taxon>Desulfovibrionales</taxon>
        <taxon>Desulfovibrionaceae</taxon>
        <taxon>Desulfovibrio</taxon>
    </lineage>
</organism>
<dbReference type="PANTHER" id="PTHR43830:SF3">
    <property type="entry name" value="PROTEIN PSP1"/>
    <property type="match status" value="1"/>
</dbReference>